<protein>
    <recommendedName>
        <fullName evidence="4">ATPase V</fullName>
    </recommendedName>
</protein>
<dbReference type="OrthoDB" id="2194318at2"/>
<dbReference type="STRING" id="762845.BCR26_05885"/>
<dbReference type="RefSeq" id="WP_069700026.1">
    <property type="nucleotide sequence ID" value="NZ_JAGGMA010000005.1"/>
</dbReference>
<proteinExistence type="predicted"/>
<comment type="caution">
    <text evidence="2">The sequence shown here is derived from an EMBL/GenBank/DDBJ whole genome shotgun (WGS) entry which is preliminary data.</text>
</comment>
<feature type="coiled-coil region" evidence="1">
    <location>
        <begin position="2"/>
        <end position="92"/>
    </location>
</feature>
<evidence type="ECO:0008006" key="4">
    <source>
        <dbReference type="Google" id="ProtNLM"/>
    </source>
</evidence>
<dbReference type="EMBL" id="MIEK01000067">
    <property type="protein sequence ID" value="OEH81038.1"/>
    <property type="molecule type" value="Genomic_DNA"/>
</dbReference>
<evidence type="ECO:0000256" key="1">
    <source>
        <dbReference type="SAM" id="Coils"/>
    </source>
</evidence>
<accession>A0A1E5KTF5</accession>
<reference evidence="2 3" key="1">
    <citation type="submission" date="2016-09" db="EMBL/GenBank/DDBJ databases">
        <authorList>
            <person name="Capua I."/>
            <person name="De Benedictis P."/>
            <person name="Joannis T."/>
            <person name="Lombin L.H."/>
            <person name="Cattoli G."/>
        </authorList>
    </citation>
    <scope>NUCLEOTIDE SEQUENCE [LARGE SCALE GENOMIC DNA]</scope>
    <source>
        <strain evidence="2 3">LMG 25899</strain>
    </source>
</reference>
<organism evidence="2 3">
    <name type="scientific">Enterococcus rivorum</name>
    <dbReference type="NCBI Taxonomy" id="762845"/>
    <lineage>
        <taxon>Bacteria</taxon>
        <taxon>Bacillati</taxon>
        <taxon>Bacillota</taxon>
        <taxon>Bacilli</taxon>
        <taxon>Lactobacillales</taxon>
        <taxon>Enterococcaceae</taxon>
        <taxon>Enterococcus</taxon>
    </lineage>
</organism>
<dbReference type="Proteomes" id="UP000095256">
    <property type="component" value="Unassembled WGS sequence"/>
</dbReference>
<dbReference type="AlphaFoldDB" id="A0A1E5KTF5"/>
<evidence type="ECO:0000313" key="2">
    <source>
        <dbReference type="EMBL" id="OEH81038.1"/>
    </source>
</evidence>
<name>A0A1E5KTF5_9ENTE</name>
<keyword evidence="1" id="KW-0175">Coiled coil</keyword>
<keyword evidence="3" id="KW-1185">Reference proteome</keyword>
<evidence type="ECO:0000313" key="3">
    <source>
        <dbReference type="Proteomes" id="UP000095256"/>
    </source>
</evidence>
<sequence>MVLEALEQIRKAEEKVRELKHVSKNEVRQYEEQKMKEIKDLQTASNQKVVAILEDLENIQTEQLQKEREILLEEAEATEKRFQEKYQENKAQMIEYITERVKKVYGSQ</sequence>
<gene>
    <name evidence="2" type="ORF">BCR26_05885</name>
</gene>